<dbReference type="InterPro" id="IPR058625">
    <property type="entry name" value="MdtA-like_BSH"/>
</dbReference>
<keyword evidence="4" id="KW-0997">Cell inner membrane</keyword>
<evidence type="ECO:0000313" key="13">
    <source>
        <dbReference type="Proteomes" id="UP000252174"/>
    </source>
</evidence>
<feature type="domain" description="Multidrug resistance protein MdtA-like beta-barrel" evidence="10">
    <location>
        <begin position="178"/>
        <end position="262"/>
    </location>
</feature>
<dbReference type="InterPro" id="IPR006143">
    <property type="entry name" value="RND_pump_MFP"/>
</dbReference>
<evidence type="ECO:0000259" key="10">
    <source>
        <dbReference type="Pfam" id="PF25944"/>
    </source>
</evidence>
<dbReference type="PANTHER" id="PTHR30469:SF12">
    <property type="entry name" value="MULTIDRUG RESISTANCE PROTEIN MDTA"/>
    <property type="match status" value="1"/>
</dbReference>
<evidence type="ECO:0000256" key="2">
    <source>
        <dbReference type="ARBA" id="ARBA00009477"/>
    </source>
</evidence>
<keyword evidence="5" id="KW-0472">Membrane</keyword>
<comment type="subcellular location">
    <subcellularLocation>
        <location evidence="1">Cell membrane</location>
    </subcellularLocation>
</comment>
<proteinExistence type="inferred from homology"/>
<dbReference type="Pfam" id="PF25944">
    <property type="entry name" value="Beta-barrel_RND"/>
    <property type="match status" value="1"/>
</dbReference>
<feature type="domain" description="Multidrug resistance protein MdtA-like barrel-sandwich hybrid" evidence="9">
    <location>
        <begin position="31"/>
        <end position="173"/>
    </location>
</feature>
<dbReference type="InterPro" id="IPR058624">
    <property type="entry name" value="MdtA-like_HH"/>
</dbReference>
<dbReference type="EMBL" id="QPJU01000012">
    <property type="protein sequence ID" value="RCX07635.1"/>
    <property type="molecule type" value="Genomic_DNA"/>
</dbReference>
<organism evidence="12 13">
    <name type="scientific">Extensimonas vulgaris</name>
    <dbReference type="NCBI Taxonomy" id="1031594"/>
    <lineage>
        <taxon>Bacteria</taxon>
        <taxon>Pseudomonadati</taxon>
        <taxon>Pseudomonadota</taxon>
        <taxon>Betaproteobacteria</taxon>
        <taxon>Burkholderiales</taxon>
        <taxon>Comamonadaceae</taxon>
        <taxon>Extensimonas</taxon>
    </lineage>
</organism>
<evidence type="ECO:0000256" key="7">
    <source>
        <dbReference type="SAM" id="MobiDB-lite"/>
    </source>
</evidence>
<dbReference type="Gene3D" id="2.40.30.170">
    <property type="match status" value="1"/>
</dbReference>
<evidence type="ECO:0000256" key="3">
    <source>
        <dbReference type="ARBA" id="ARBA00022475"/>
    </source>
</evidence>
<feature type="region of interest" description="Disordered" evidence="7">
    <location>
        <begin position="338"/>
        <end position="382"/>
    </location>
</feature>
<feature type="compositionally biased region" description="Polar residues" evidence="7">
    <location>
        <begin position="364"/>
        <end position="382"/>
    </location>
</feature>
<dbReference type="InterPro" id="IPR058626">
    <property type="entry name" value="MdtA-like_b-barrel"/>
</dbReference>
<feature type="coiled-coil region" evidence="6">
    <location>
        <begin position="72"/>
        <end position="99"/>
    </location>
</feature>
<dbReference type="SUPFAM" id="SSF111369">
    <property type="entry name" value="HlyD-like secretion proteins"/>
    <property type="match status" value="1"/>
</dbReference>
<sequence>MQLPQPVSVQTVQRRDLRITVQTIGTITALNTAVVRAQVSGVLQSLHFKEGEQVTQGQQLAQIDPRSFEASLRQAEGTLARDQAQLDNARMDLARYRELLRQDAVAKQQLDTQEALVRQLDGTVRADQGAVQNARLQLSYTRVTAPISGRVGLKQADLGNIVQTSDANGIVSITQTRPIALLFAVPSAHLAALSAQLNAHKALTVEAWERGGGKKPLAVGTVATMDNAIDTSTDTIKVKALFPNQDDALFPNQSVNVVLELGQLPQALAVPQAAVLRGAQGFYVYVVGADGTVHVRNVQPGPSDGGWTGVQGALQPGERVVVDGTDRLREGAKVEVVAPATSPATPSALQSGNATTGKGHRRTQSMASSGSTSGQRNATSAP</sequence>
<dbReference type="GO" id="GO:1990281">
    <property type="term" value="C:efflux pump complex"/>
    <property type="evidence" value="ECO:0007669"/>
    <property type="project" value="TreeGrafter"/>
</dbReference>
<evidence type="ECO:0000256" key="6">
    <source>
        <dbReference type="SAM" id="Coils"/>
    </source>
</evidence>
<dbReference type="PANTHER" id="PTHR30469">
    <property type="entry name" value="MULTIDRUG RESISTANCE PROTEIN MDTA"/>
    <property type="match status" value="1"/>
</dbReference>
<protein>
    <submittedName>
        <fullName evidence="12">Multidrug efflux system membrane fusion protein</fullName>
    </submittedName>
</protein>
<dbReference type="Gene3D" id="1.10.287.470">
    <property type="entry name" value="Helix hairpin bin"/>
    <property type="match status" value="1"/>
</dbReference>
<dbReference type="Proteomes" id="UP000252174">
    <property type="component" value="Unassembled WGS sequence"/>
</dbReference>
<reference evidence="12 13" key="1">
    <citation type="submission" date="2018-07" db="EMBL/GenBank/DDBJ databases">
        <title>Genomic Encyclopedia of Type Strains, Phase IV (KMG-IV): sequencing the most valuable type-strain genomes for metagenomic binning, comparative biology and taxonomic classification.</title>
        <authorList>
            <person name="Goeker M."/>
        </authorList>
    </citation>
    <scope>NUCLEOTIDE SEQUENCE [LARGE SCALE GENOMIC DNA]</scope>
    <source>
        <strain evidence="12 13">DSM 100911</strain>
    </source>
</reference>
<comment type="caution">
    <text evidence="12">The sequence shown here is derived from an EMBL/GenBank/DDBJ whole genome shotgun (WGS) entry which is preliminary data.</text>
</comment>
<feature type="domain" description="Multidrug resistance protein MdtA-like alpha-helical hairpin" evidence="8">
    <location>
        <begin position="72"/>
        <end position="141"/>
    </location>
</feature>
<keyword evidence="3" id="KW-1003">Cell membrane</keyword>
<dbReference type="Gene3D" id="2.40.50.100">
    <property type="match status" value="1"/>
</dbReference>
<gene>
    <name evidence="12" type="ORF">DFR45_11247</name>
</gene>
<accession>A0A369AEU5</accession>
<dbReference type="AlphaFoldDB" id="A0A369AEU5"/>
<dbReference type="Gene3D" id="2.40.420.20">
    <property type="match status" value="1"/>
</dbReference>
<evidence type="ECO:0000256" key="5">
    <source>
        <dbReference type="ARBA" id="ARBA00023136"/>
    </source>
</evidence>
<keyword evidence="6" id="KW-0175">Coiled coil</keyword>
<evidence type="ECO:0000313" key="12">
    <source>
        <dbReference type="EMBL" id="RCX07635.1"/>
    </source>
</evidence>
<feature type="compositionally biased region" description="Low complexity" evidence="7">
    <location>
        <begin position="338"/>
        <end position="348"/>
    </location>
</feature>
<feature type="domain" description="YknX-like C-terminal permuted SH3-like" evidence="11">
    <location>
        <begin position="267"/>
        <end position="336"/>
    </location>
</feature>
<evidence type="ECO:0000256" key="4">
    <source>
        <dbReference type="ARBA" id="ARBA00022519"/>
    </source>
</evidence>
<evidence type="ECO:0000259" key="8">
    <source>
        <dbReference type="Pfam" id="PF25876"/>
    </source>
</evidence>
<dbReference type="InterPro" id="IPR058637">
    <property type="entry name" value="YknX-like_C"/>
</dbReference>
<dbReference type="GO" id="GO:0015562">
    <property type="term" value="F:efflux transmembrane transporter activity"/>
    <property type="evidence" value="ECO:0007669"/>
    <property type="project" value="TreeGrafter"/>
</dbReference>
<name>A0A369AEU5_9BURK</name>
<keyword evidence="13" id="KW-1185">Reference proteome</keyword>
<evidence type="ECO:0000256" key="1">
    <source>
        <dbReference type="ARBA" id="ARBA00004236"/>
    </source>
</evidence>
<dbReference type="Pfam" id="PF25917">
    <property type="entry name" value="BSH_RND"/>
    <property type="match status" value="1"/>
</dbReference>
<dbReference type="Pfam" id="PF25876">
    <property type="entry name" value="HH_MFP_RND"/>
    <property type="match status" value="1"/>
</dbReference>
<dbReference type="Pfam" id="PF25989">
    <property type="entry name" value="YknX_C"/>
    <property type="match status" value="1"/>
</dbReference>
<evidence type="ECO:0000259" key="11">
    <source>
        <dbReference type="Pfam" id="PF25989"/>
    </source>
</evidence>
<evidence type="ECO:0000259" key="9">
    <source>
        <dbReference type="Pfam" id="PF25917"/>
    </source>
</evidence>
<dbReference type="NCBIfam" id="TIGR01730">
    <property type="entry name" value="RND_mfp"/>
    <property type="match status" value="1"/>
</dbReference>
<comment type="similarity">
    <text evidence="2">Belongs to the membrane fusion protein (MFP) (TC 8.A.1) family.</text>
</comment>